<proteinExistence type="predicted"/>
<dbReference type="InParanoid" id="A0A1D6K997"/>
<gene>
    <name evidence="1" type="ORF">ZEAMMB73_Zm00001d030047</name>
</gene>
<reference evidence="1" key="1">
    <citation type="submission" date="2015-12" db="EMBL/GenBank/DDBJ databases">
        <title>Update maize B73 reference genome by single molecule sequencing technologies.</title>
        <authorList>
            <consortium name="Maize Genome Sequencing Project"/>
            <person name="Ware D."/>
        </authorList>
    </citation>
    <scope>NUCLEOTIDE SEQUENCE [LARGE SCALE GENOMIC DNA]</scope>
    <source>
        <tissue evidence="1">Seedling</tissue>
    </source>
</reference>
<organism evidence="1">
    <name type="scientific">Zea mays</name>
    <name type="common">Maize</name>
    <dbReference type="NCBI Taxonomy" id="4577"/>
    <lineage>
        <taxon>Eukaryota</taxon>
        <taxon>Viridiplantae</taxon>
        <taxon>Streptophyta</taxon>
        <taxon>Embryophyta</taxon>
        <taxon>Tracheophyta</taxon>
        <taxon>Spermatophyta</taxon>
        <taxon>Magnoliopsida</taxon>
        <taxon>Liliopsida</taxon>
        <taxon>Poales</taxon>
        <taxon>Poaceae</taxon>
        <taxon>PACMAD clade</taxon>
        <taxon>Panicoideae</taxon>
        <taxon>Andropogonodae</taxon>
        <taxon>Andropogoneae</taxon>
        <taxon>Tripsacinae</taxon>
        <taxon>Zea</taxon>
    </lineage>
</organism>
<accession>A0A1D6K997</accession>
<dbReference type="STRING" id="4577.A0A1D6K997"/>
<protein>
    <submittedName>
        <fullName evidence="1">Uncharacterized protein</fullName>
    </submittedName>
</protein>
<evidence type="ECO:0000313" key="1">
    <source>
        <dbReference type="EMBL" id="ONM00078.1"/>
    </source>
</evidence>
<dbReference type="AlphaFoldDB" id="A0A1D6K997"/>
<dbReference type="OMA" id="HPHHEYA"/>
<sequence length="179" mass="19114">MVKIVEIKEEQDDACPDDDDCYEIGIEEFAKKLNVKEDDDVILVAAKGEIVKVEAGQPEDSAKARDVDANAECSCRIRGSGGGSRGRRAAAAGGDCLDNRPYKVADDETSLVTVGDMAFVIGKPSDVPGVLLVPPVVKSEPAGDNGVETAEEASYDHCPETMALAHEKRIFDEDDDEDA</sequence>
<dbReference type="EMBL" id="CM007647">
    <property type="protein sequence ID" value="ONM00078.1"/>
    <property type="molecule type" value="Genomic_DNA"/>
</dbReference>
<name>A0A1D6K997_MAIZE</name>
<dbReference type="PaxDb" id="4577-AC186602.4_FGP003"/>
<dbReference type="FunCoup" id="A0A1D6K997">
    <property type="interactions" value="257"/>
</dbReference>